<dbReference type="AlphaFoldDB" id="A0A2P2DYN8"/>
<keyword evidence="2" id="KW-0378">Hydrolase</keyword>
<dbReference type="SUPFAM" id="SSF56300">
    <property type="entry name" value="Metallo-dependent phosphatases"/>
    <property type="match status" value="1"/>
</dbReference>
<dbReference type="InterPro" id="IPR050884">
    <property type="entry name" value="CNP_phosphodiesterase-III"/>
</dbReference>
<evidence type="ECO:0000256" key="1">
    <source>
        <dbReference type="ARBA" id="ARBA00022723"/>
    </source>
</evidence>
<dbReference type="InterPro" id="IPR029052">
    <property type="entry name" value="Metallo-depent_PP-like"/>
</dbReference>
<dbReference type="Pfam" id="PF00149">
    <property type="entry name" value="Metallophos"/>
    <property type="match status" value="1"/>
</dbReference>
<dbReference type="PANTHER" id="PTHR42988:SF2">
    <property type="entry name" value="CYCLIC NUCLEOTIDE PHOSPHODIESTERASE CBUA0032-RELATED"/>
    <property type="match status" value="1"/>
</dbReference>
<proteinExistence type="inferred from homology"/>
<dbReference type="OrthoDB" id="371150at2"/>
<dbReference type="RefSeq" id="WP_108974907.1">
    <property type="nucleotide sequence ID" value="NZ_BFBB01000003.1"/>
</dbReference>
<dbReference type="GO" id="GO:0016787">
    <property type="term" value="F:hydrolase activity"/>
    <property type="evidence" value="ECO:0007669"/>
    <property type="project" value="UniProtKB-KW"/>
</dbReference>
<dbReference type="EMBL" id="BFBB01000003">
    <property type="protein sequence ID" value="GBF49749.1"/>
    <property type="molecule type" value="Genomic_DNA"/>
</dbReference>
<comment type="similarity">
    <text evidence="4">Belongs to the cyclic nucleotide phosphodiesterase class-III family.</text>
</comment>
<sequence length="291" mass="33195">MKLIHISDLHFPTKLPWSQLRGKAIVGYTNYSLRRRKKHNHSIVQSLIQTIRNIDYDALVISGDITNVSHPKEFEEAKELLAPLLDERVFMVPGNHDRYQKKSVHPVPLFESFFGPFLGTKIESDSYLRKKEIAGHTFFGWDSNQPLAIAKANGEVSLEVVKQTLAEGKKNYILVCHHPIWNPNHYLESNGHKMVNRKEVAIQLQSNPPFLYLHGHSHSNWHKLPGNICAFHVLNSASSTRSSDAKHLSGFHIVSIQNAKIMDIQRMSYQNLSGSFEPTKLLSYQEEDGQV</sequence>
<keyword evidence="3" id="KW-0408">Iron</keyword>
<evidence type="ECO:0000313" key="6">
    <source>
        <dbReference type="EMBL" id="GBF49749.1"/>
    </source>
</evidence>
<dbReference type="Gene3D" id="3.60.21.10">
    <property type="match status" value="1"/>
</dbReference>
<protein>
    <submittedName>
        <fullName evidence="6">Calcineurin-like phosphoesterase family protein</fullName>
    </submittedName>
</protein>
<evidence type="ECO:0000256" key="4">
    <source>
        <dbReference type="ARBA" id="ARBA00025742"/>
    </source>
</evidence>
<reference evidence="6 7" key="1">
    <citation type="submission" date="2018-02" db="EMBL/GenBank/DDBJ databases">
        <title>Novel Leptospira species isolated from soil and water in Japan.</title>
        <authorList>
            <person name="Nakao R."/>
            <person name="Masuzawa T."/>
        </authorList>
    </citation>
    <scope>NUCLEOTIDE SEQUENCE [LARGE SCALE GENOMIC DNA]</scope>
    <source>
        <strain evidence="6 7">YH101</strain>
    </source>
</reference>
<keyword evidence="7" id="KW-1185">Reference proteome</keyword>
<keyword evidence="1" id="KW-0479">Metal-binding</keyword>
<accession>A0A2P2DYN8</accession>
<dbReference type="Proteomes" id="UP000245133">
    <property type="component" value="Unassembled WGS sequence"/>
</dbReference>
<gene>
    <name evidence="6" type="ORF">LPTSP4_12680</name>
</gene>
<dbReference type="PANTHER" id="PTHR42988">
    <property type="entry name" value="PHOSPHOHYDROLASE"/>
    <property type="match status" value="1"/>
</dbReference>
<dbReference type="InterPro" id="IPR004843">
    <property type="entry name" value="Calcineurin-like_PHP"/>
</dbReference>
<evidence type="ECO:0000313" key="7">
    <source>
        <dbReference type="Proteomes" id="UP000245133"/>
    </source>
</evidence>
<comment type="caution">
    <text evidence="6">The sequence shown here is derived from an EMBL/GenBank/DDBJ whole genome shotgun (WGS) entry which is preliminary data.</text>
</comment>
<organism evidence="6 7">
    <name type="scientific">Leptospira ryugenii</name>
    <dbReference type="NCBI Taxonomy" id="1917863"/>
    <lineage>
        <taxon>Bacteria</taxon>
        <taxon>Pseudomonadati</taxon>
        <taxon>Spirochaetota</taxon>
        <taxon>Spirochaetia</taxon>
        <taxon>Leptospirales</taxon>
        <taxon>Leptospiraceae</taxon>
        <taxon>Leptospira</taxon>
    </lineage>
</organism>
<evidence type="ECO:0000259" key="5">
    <source>
        <dbReference type="Pfam" id="PF00149"/>
    </source>
</evidence>
<dbReference type="GO" id="GO:0046872">
    <property type="term" value="F:metal ion binding"/>
    <property type="evidence" value="ECO:0007669"/>
    <property type="project" value="UniProtKB-KW"/>
</dbReference>
<evidence type="ECO:0000256" key="2">
    <source>
        <dbReference type="ARBA" id="ARBA00022801"/>
    </source>
</evidence>
<evidence type="ECO:0000256" key="3">
    <source>
        <dbReference type="ARBA" id="ARBA00023004"/>
    </source>
</evidence>
<name>A0A2P2DYN8_9LEPT</name>
<feature type="domain" description="Calcineurin-like phosphoesterase" evidence="5">
    <location>
        <begin position="1"/>
        <end position="219"/>
    </location>
</feature>